<organism evidence="5 6">
    <name type="scientific">Humibacter ginsenosidimutans</name>
    <dbReference type="NCBI Taxonomy" id="2599293"/>
    <lineage>
        <taxon>Bacteria</taxon>
        <taxon>Bacillati</taxon>
        <taxon>Actinomycetota</taxon>
        <taxon>Actinomycetes</taxon>
        <taxon>Micrococcales</taxon>
        <taxon>Microbacteriaceae</taxon>
        <taxon>Humibacter</taxon>
    </lineage>
</organism>
<dbReference type="Proteomes" id="UP000320216">
    <property type="component" value="Chromosome"/>
</dbReference>
<dbReference type="InterPro" id="IPR051534">
    <property type="entry name" value="CBASS_pafABC_assoc_protein"/>
</dbReference>
<dbReference type="Gene3D" id="1.10.10.10">
    <property type="entry name" value="Winged helix-like DNA-binding domain superfamily/Winged helix DNA-binding domain"/>
    <property type="match status" value="1"/>
</dbReference>
<dbReference type="AlphaFoldDB" id="A0A5B8M6K6"/>
<dbReference type="PROSITE" id="PS52050">
    <property type="entry name" value="WYL"/>
    <property type="match status" value="1"/>
</dbReference>
<dbReference type="GO" id="GO:0003700">
    <property type="term" value="F:DNA-binding transcription factor activity"/>
    <property type="evidence" value="ECO:0007669"/>
    <property type="project" value="InterPro"/>
</dbReference>
<dbReference type="Pfam" id="PF08279">
    <property type="entry name" value="HTH_11"/>
    <property type="match status" value="1"/>
</dbReference>
<dbReference type="Pfam" id="PF25583">
    <property type="entry name" value="WCX"/>
    <property type="match status" value="1"/>
</dbReference>
<evidence type="ECO:0000256" key="3">
    <source>
        <dbReference type="ARBA" id="ARBA00023163"/>
    </source>
</evidence>
<dbReference type="GO" id="GO:0003677">
    <property type="term" value="F:DNA binding"/>
    <property type="evidence" value="ECO:0007669"/>
    <property type="project" value="UniProtKB-KW"/>
</dbReference>
<name>A0A5B8M6K6_9MICO</name>
<evidence type="ECO:0000313" key="5">
    <source>
        <dbReference type="EMBL" id="QDZ15222.1"/>
    </source>
</evidence>
<evidence type="ECO:0000259" key="4">
    <source>
        <dbReference type="PROSITE" id="PS51000"/>
    </source>
</evidence>
<dbReference type="InterPro" id="IPR057727">
    <property type="entry name" value="WCX_dom"/>
</dbReference>
<dbReference type="InterPro" id="IPR026881">
    <property type="entry name" value="WYL_dom"/>
</dbReference>
<dbReference type="InterPro" id="IPR013196">
    <property type="entry name" value="HTH_11"/>
</dbReference>
<dbReference type="InterPro" id="IPR001034">
    <property type="entry name" value="DeoR_HTH"/>
</dbReference>
<dbReference type="InterPro" id="IPR036390">
    <property type="entry name" value="WH_DNA-bd_sf"/>
</dbReference>
<sequence length="318" mass="34889">MTSTPVRLLALLGALQSRPQWSATELAARFDVTTRTVRNDIERLRELGYPVETARGRTGGYRLGAGASLPPLLLDDDEAVAVTLGLRAVAGSAIERVAETSARALAKLDYLLPSRLRRQVAALSKATVQVADDAGIPDADPQLDPDALTAISLAIRDAHWLRFEHDGVARLLEPYRLVSWERRWYLLGRDPQTNDWPVVRVDAMTLRTPTHRPFRPRPLPMSDVRAYVMRAVAYSGWKVHARVTVLASADEVRSRINAAVGIVDPIDESSCVLVTGADSVGTLAVYLGLLDLDVRVTEPPELVERMRTLATRYAAATA</sequence>
<dbReference type="PROSITE" id="PS00894">
    <property type="entry name" value="HTH_DEOR_1"/>
    <property type="match status" value="1"/>
</dbReference>
<keyword evidence="2" id="KW-0238">DNA-binding</keyword>
<protein>
    <submittedName>
        <fullName evidence="5">WYL domain-containing protein</fullName>
    </submittedName>
</protein>
<accession>A0A5B8M6K6</accession>
<keyword evidence="1" id="KW-0805">Transcription regulation</keyword>
<dbReference type="RefSeq" id="WP_146320884.1">
    <property type="nucleotide sequence ID" value="NZ_CP042305.1"/>
</dbReference>
<proteinExistence type="predicted"/>
<gene>
    <name evidence="5" type="ORF">FPZ11_11040</name>
</gene>
<feature type="domain" description="HTH deoR-type" evidence="4">
    <location>
        <begin position="4"/>
        <end position="59"/>
    </location>
</feature>
<dbReference type="PANTHER" id="PTHR34580">
    <property type="match status" value="1"/>
</dbReference>
<evidence type="ECO:0000313" key="6">
    <source>
        <dbReference type="Proteomes" id="UP000320216"/>
    </source>
</evidence>
<dbReference type="PANTHER" id="PTHR34580:SF3">
    <property type="entry name" value="PROTEIN PAFB"/>
    <property type="match status" value="1"/>
</dbReference>
<keyword evidence="6" id="KW-1185">Reference proteome</keyword>
<dbReference type="Pfam" id="PF13280">
    <property type="entry name" value="WYL"/>
    <property type="match status" value="1"/>
</dbReference>
<dbReference type="SMART" id="SM00420">
    <property type="entry name" value="HTH_DEOR"/>
    <property type="match status" value="1"/>
</dbReference>
<dbReference type="InterPro" id="IPR036388">
    <property type="entry name" value="WH-like_DNA-bd_sf"/>
</dbReference>
<evidence type="ECO:0000256" key="2">
    <source>
        <dbReference type="ARBA" id="ARBA00023125"/>
    </source>
</evidence>
<dbReference type="KEGG" id="huw:FPZ11_11040"/>
<dbReference type="PROSITE" id="PS51000">
    <property type="entry name" value="HTH_DEOR_2"/>
    <property type="match status" value="1"/>
</dbReference>
<dbReference type="InterPro" id="IPR018356">
    <property type="entry name" value="Tscrpt_reg_HTH_DeoR_CS"/>
</dbReference>
<dbReference type="SUPFAM" id="SSF46785">
    <property type="entry name" value="Winged helix' DNA-binding domain"/>
    <property type="match status" value="1"/>
</dbReference>
<dbReference type="EMBL" id="CP042305">
    <property type="protein sequence ID" value="QDZ15222.1"/>
    <property type="molecule type" value="Genomic_DNA"/>
</dbReference>
<keyword evidence="3" id="KW-0804">Transcription</keyword>
<evidence type="ECO:0000256" key="1">
    <source>
        <dbReference type="ARBA" id="ARBA00023015"/>
    </source>
</evidence>
<reference evidence="5 6" key="1">
    <citation type="submission" date="2019-07" db="EMBL/GenBank/DDBJ databases">
        <title>Full genome sequence of Humibacter sp. WJ7-1.</title>
        <authorList>
            <person name="Im W.-T."/>
        </authorList>
    </citation>
    <scope>NUCLEOTIDE SEQUENCE [LARGE SCALE GENOMIC DNA]</scope>
    <source>
        <strain evidence="5 6">WJ7-1</strain>
    </source>
</reference>
<dbReference type="OrthoDB" id="8555652at2"/>